<evidence type="ECO:0000313" key="14">
    <source>
        <dbReference type="Proteomes" id="UP000243459"/>
    </source>
</evidence>
<comment type="subcellular location">
    <subcellularLocation>
        <location evidence="1">Nucleus</location>
    </subcellularLocation>
</comment>
<keyword evidence="10" id="KW-0175">Coiled coil</keyword>
<feature type="region of interest" description="Disordered" evidence="11">
    <location>
        <begin position="132"/>
        <end position="151"/>
    </location>
</feature>
<dbReference type="PRINTS" id="PR00056">
    <property type="entry name" value="HSFDOMAIN"/>
</dbReference>
<dbReference type="GO" id="GO:0034605">
    <property type="term" value="P:cellular response to heat"/>
    <property type="evidence" value="ECO:0007669"/>
    <property type="project" value="TreeGrafter"/>
</dbReference>
<evidence type="ECO:0000256" key="2">
    <source>
        <dbReference type="ARBA" id="ARBA00011233"/>
    </source>
</evidence>
<gene>
    <name evidence="13" type="ORF">A4U43_C03F32090</name>
</gene>
<comment type="subunit">
    <text evidence="2">Homotrimer.</text>
</comment>
<keyword evidence="5" id="KW-0346">Stress response</keyword>
<evidence type="ECO:0000256" key="4">
    <source>
        <dbReference type="ARBA" id="ARBA00023015"/>
    </source>
</evidence>
<dbReference type="GO" id="GO:0006357">
    <property type="term" value="P:regulation of transcription by RNA polymerase II"/>
    <property type="evidence" value="ECO:0007669"/>
    <property type="project" value="TreeGrafter"/>
</dbReference>
<dbReference type="SUPFAM" id="SSF46785">
    <property type="entry name" value="Winged helix' DNA-binding domain"/>
    <property type="match status" value="1"/>
</dbReference>
<dbReference type="GO" id="GO:0000978">
    <property type="term" value="F:RNA polymerase II cis-regulatory region sequence-specific DNA binding"/>
    <property type="evidence" value="ECO:0007669"/>
    <property type="project" value="TreeGrafter"/>
</dbReference>
<evidence type="ECO:0000259" key="12">
    <source>
        <dbReference type="PROSITE" id="PS00434"/>
    </source>
</evidence>
<dbReference type="PANTHER" id="PTHR10015:SF338">
    <property type="entry name" value="HEAT STRESS TRANSCRIPTION FACTOR A-2"/>
    <property type="match status" value="1"/>
</dbReference>
<protein>
    <recommendedName>
        <fullName evidence="12">HSF-type DNA-binding domain-containing protein</fullName>
    </recommendedName>
</protein>
<organism evidence="13 14">
    <name type="scientific">Asparagus officinalis</name>
    <name type="common">Garden asparagus</name>
    <dbReference type="NCBI Taxonomy" id="4686"/>
    <lineage>
        <taxon>Eukaryota</taxon>
        <taxon>Viridiplantae</taxon>
        <taxon>Streptophyta</taxon>
        <taxon>Embryophyta</taxon>
        <taxon>Tracheophyta</taxon>
        <taxon>Spermatophyta</taxon>
        <taxon>Magnoliopsida</taxon>
        <taxon>Liliopsida</taxon>
        <taxon>Asparagales</taxon>
        <taxon>Asparagaceae</taxon>
        <taxon>Asparagoideae</taxon>
        <taxon>Asparagus</taxon>
    </lineage>
</organism>
<dbReference type="Gramene" id="ONK76782">
    <property type="protein sequence ID" value="ONK76782"/>
    <property type="gene ID" value="A4U43_C03F32090"/>
</dbReference>
<keyword evidence="8" id="KW-0539">Nucleus</keyword>
<feature type="domain" description="HSF-type DNA-binding" evidence="12">
    <location>
        <begin position="79"/>
        <end position="103"/>
    </location>
</feature>
<dbReference type="FunFam" id="1.10.10.10:FF:000057">
    <property type="entry name" value="Heat shock transcription factor 1"/>
    <property type="match status" value="1"/>
</dbReference>
<dbReference type="Proteomes" id="UP000243459">
    <property type="component" value="Chromosome 3"/>
</dbReference>
<keyword evidence="6" id="KW-0238">DNA-binding</keyword>
<dbReference type="PANTHER" id="PTHR10015">
    <property type="entry name" value="HEAT SHOCK TRANSCRIPTION FACTOR"/>
    <property type="match status" value="1"/>
</dbReference>
<feature type="coiled-coil region" evidence="10">
    <location>
        <begin position="169"/>
        <end position="210"/>
    </location>
</feature>
<sequence>MEHLVVVKDEVEEEEEEEVVEIVVSPRPIEGLHETGPPPFLSKTFEMVEDPDTDPVVSWSRGRNSFIVWDSHKFASTLLPKYFKHCNFSSFIRQLNTYGFRKVDPDRWEFANQRFLGGQKHLLKGIKRRRNIHHSSHHPHHQQQGAHIQPAQTSEACIELGEFGLETEAERLKRDRNILIMEIAKLRQQQQNSRAQVTEMEQRVECTERKQKQTMVFLAKALKNPGLVHQLSLLSKQKQQLLGKAAKKRRLPPNTGFEHVQDGEEVGGELEIENMISELVGCGESSSSRAKREEKVLLESSNQNADGISGAMWDELLNEALLPETGTEVEELVRDTIGVVVKEGDDYEVDIGVEVEDLVSDTIGWGGDIQNFVDDMGFLDPSQP</sequence>
<dbReference type="Pfam" id="PF00447">
    <property type="entry name" value="HSF_DNA-bind"/>
    <property type="match status" value="1"/>
</dbReference>
<keyword evidence="3" id="KW-0597">Phosphoprotein</keyword>
<evidence type="ECO:0000256" key="6">
    <source>
        <dbReference type="ARBA" id="ARBA00023125"/>
    </source>
</evidence>
<keyword evidence="4" id="KW-0805">Transcription regulation</keyword>
<evidence type="ECO:0000256" key="8">
    <source>
        <dbReference type="ARBA" id="ARBA00023242"/>
    </source>
</evidence>
<evidence type="ECO:0000256" key="9">
    <source>
        <dbReference type="RuleBase" id="RU004020"/>
    </source>
</evidence>
<reference evidence="14" key="1">
    <citation type="journal article" date="2017" name="Nat. Commun.">
        <title>The asparagus genome sheds light on the origin and evolution of a young Y chromosome.</title>
        <authorList>
            <person name="Harkess A."/>
            <person name="Zhou J."/>
            <person name="Xu C."/>
            <person name="Bowers J.E."/>
            <person name="Van der Hulst R."/>
            <person name="Ayyampalayam S."/>
            <person name="Mercati F."/>
            <person name="Riccardi P."/>
            <person name="McKain M.R."/>
            <person name="Kakrana A."/>
            <person name="Tang H."/>
            <person name="Ray J."/>
            <person name="Groenendijk J."/>
            <person name="Arikit S."/>
            <person name="Mathioni S.M."/>
            <person name="Nakano M."/>
            <person name="Shan H."/>
            <person name="Telgmann-Rauber A."/>
            <person name="Kanno A."/>
            <person name="Yue Z."/>
            <person name="Chen H."/>
            <person name="Li W."/>
            <person name="Chen Y."/>
            <person name="Xu X."/>
            <person name="Zhang Y."/>
            <person name="Luo S."/>
            <person name="Chen H."/>
            <person name="Gao J."/>
            <person name="Mao Z."/>
            <person name="Pires J.C."/>
            <person name="Luo M."/>
            <person name="Kudrna D."/>
            <person name="Wing R.A."/>
            <person name="Meyers B.C."/>
            <person name="Yi K."/>
            <person name="Kong H."/>
            <person name="Lavrijsen P."/>
            <person name="Sunseri F."/>
            <person name="Falavigna A."/>
            <person name="Ye Y."/>
            <person name="Leebens-Mack J.H."/>
            <person name="Chen G."/>
        </authorList>
    </citation>
    <scope>NUCLEOTIDE SEQUENCE [LARGE SCALE GENOMIC DNA]</scope>
    <source>
        <strain evidence="14">cv. DH0086</strain>
    </source>
</reference>
<dbReference type="GO" id="GO:0005634">
    <property type="term" value="C:nucleus"/>
    <property type="evidence" value="ECO:0007669"/>
    <property type="project" value="UniProtKB-SubCell"/>
</dbReference>
<proteinExistence type="inferred from homology"/>
<name>A0A5P1FF99_ASPOF</name>
<dbReference type="GO" id="GO:0003700">
    <property type="term" value="F:DNA-binding transcription factor activity"/>
    <property type="evidence" value="ECO:0007669"/>
    <property type="project" value="InterPro"/>
</dbReference>
<accession>A0A5P1FF99</accession>
<dbReference type="AlphaFoldDB" id="A0A5P1FF99"/>
<feature type="compositionally biased region" description="Basic residues" evidence="11">
    <location>
        <begin position="132"/>
        <end position="141"/>
    </location>
</feature>
<evidence type="ECO:0000313" key="13">
    <source>
        <dbReference type="EMBL" id="ONK76782.1"/>
    </source>
</evidence>
<evidence type="ECO:0000256" key="5">
    <source>
        <dbReference type="ARBA" id="ARBA00023016"/>
    </source>
</evidence>
<evidence type="ECO:0000256" key="10">
    <source>
        <dbReference type="SAM" id="Coils"/>
    </source>
</evidence>
<evidence type="ECO:0000256" key="3">
    <source>
        <dbReference type="ARBA" id="ARBA00022553"/>
    </source>
</evidence>
<dbReference type="Gene3D" id="1.10.10.10">
    <property type="entry name" value="Winged helix-like DNA-binding domain superfamily/Winged helix DNA-binding domain"/>
    <property type="match status" value="1"/>
</dbReference>
<evidence type="ECO:0000256" key="1">
    <source>
        <dbReference type="ARBA" id="ARBA00004123"/>
    </source>
</evidence>
<comment type="similarity">
    <text evidence="9">Belongs to the HSF family.</text>
</comment>
<dbReference type="SMART" id="SM00415">
    <property type="entry name" value="HSF"/>
    <property type="match status" value="1"/>
</dbReference>
<evidence type="ECO:0000256" key="7">
    <source>
        <dbReference type="ARBA" id="ARBA00023163"/>
    </source>
</evidence>
<dbReference type="InterPro" id="IPR036390">
    <property type="entry name" value="WH_DNA-bd_sf"/>
</dbReference>
<evidence type="ECO:0000256" key="11">
    <source>
        <dbReference type="SAM" id="MobiDB-lite"/>
    </source>
</evidence>
<dbReference type="EMBL" id="CM007383">
    <property type="protein sequence ID" value="ONK76782.1"/>
    <property type="molecule type" value="Genomic_DNA"/>
</dbReference>
<keyword evidence="7" id="KW-0804">Transcription</keyword>
<dbReference type="PROSITE" id="PS00434">
    <property type="entry name" value="HSF_DOMAIN"/>
    <property type="match status" value="1"/>
</dbReference>
<feature type="compositionally biased region" description="Low complexity" evidence="11">
    <location>
        <begin position="142"/>
        <end position="151"/>
    </location>
</feature>
<keyword evidence="14" id="KW-1185">Reference proteome</keyword>
<dbReference type="InterPro" id="IPR000232">
    <property type="entry name" value="HSF_DNA-bd"/>
</dbReference>
<dbReference type="InterPro" id="IPR036388">
    <property type="entry name" value="WH-like_DNA-bd_sf"/>
</dbReference>